<dbReference type="PANTHER" id="PTHR22835:SF577">
    <property type="entry name" value="GDSL-LIKE LIPASE_ACYLHYDROLASE SUPERFAMILY PROTEIN"/>
    <property type="match status" value="1"/>
</dbReference>
<organism evidence="3 4">
    <name type="scientific">Pisum sativum</name>
    <name type="common">Garden pea</name>
    <name type="synonym">Lathyrus oleraceus</name>
    <dbReference type="NCBI Taxonomy" id="3888"/>
    <lineage>
        <taxon>Eukaryota</taxon>
        <taxon>Viridiplantae</taxon>
        <taxon>Streptophyta</taxon>
        <taxon>Embryophyta</taxon>
        <taxon>Tracheophyta</taxon>
        <taxon>Spermatophyta</taxon>
        <taxon>Magnoliopsida</taxon>
        <taxon>eudicotyledons</taxon>
        <taxon>Gunneridae</taxon>
        <taxon>Pentapetalae</taxon>
        <taxon>rosids</taxon>
        <taxon>fabids</taxon>
        <taxon>Fabales</taxon>
        <taxon>Fabaceae</taxon>
        <taxon>Papilionoideae</taxon>
        <taxon>50 kb inversion clade</taxon>
        <taxon>NPAAA clade</taxon>
        <taxon>Hologalegina</taxon>
        <taxon>IRL clade</taxon>
        <taxon>Fabeae</taxon>
        <taxon>Lathyrus</taxon>
    </lineage>
</organism>
<evidence type="ECO:0000256" key="2">
    <source>
        <dbReference type="ARBA" id="ARBA00023180"/>
    </source>
</evidence>
<accession>A0A9D4WXL0</accession>
<sequence>MNILYLFSITIVYGIFGNIVSNANHLPYKAIFNFGDSTSDTGNAAFDHPPMDKNSPYGSTYFKHPAGRMSNGRLIIDFIAEAYGLPFLPAYKNITQNQEDIKKGVNFAYAGATALEFKYFDRSGVRPPATENSLNVQLELREIVPLIVESITNTTSALLEEGAVELVVPGNFPIGCNAGLLSMVNSKKKEDYDEFGCLISYNTFTEYFNEQLKNSIETLKQKHPQTKIVYFDYYNDAKRLYQAPQQYGFISDKVEFLKACCGGGGPYNINEKFCGMPGTTVCSDPSKQINWDGAHFTEAAHKQIAKGLMEGPYANPSLKSAPFKIA</sequence>
<dbReference type="SUPFAM" id="SSF52266">
    <property type="entry name" value="SGNH hydrolase"/>
    <property type="match status" value="1"/>
</dbReference>
<proteinExistence type="inferred from homology"/>
<dbReference type="Gene3D" id="3.40.50.1110">
    <property type="entry name" value="SGNH hydrolase"/>
    <property type="match status" value="1"/>
</dbReference>
<dbReference type="Proteomes" id="UP001058974">
    <property type="component" value="Chromosome 5"/>
</dbReference>
<dbReference type="EMBL" id="JAMSHJ010000005">
    <property type="protein sequence ID" value="KAI5408436.1"/>
    <property type="molecule type" value="Genomic_DNA"/>
</dbReference>
<name>A0A9D4WXL0_PEA</name>
<dbReference type="AlphaFoldDB" id="A0A9D4WXL0"/>
<comment type="caution">
    <text evidence="3">The sequence shown here is derived from an EMBL/GenBank/DDBJ whole genome shotgun (WGS) entry which is preliminary data.</text>
</comment>
<evidence type="ECO:0000256" key="1">
    <source>
        <dbReference type="ARBA" id="ARBA00008668"/>
    </source>
</evidence>
<dbReference type="InterPro" id="IPR001087">
    <property type="entry name" value="GDSL"/>
</dbReference>
<dbReference type="Gramene" id="Psat05G0431600-T1">
    <property type="protein sequence ID" value="KAI5408436.1"/>
    <property type="gene ID" value="KIW84_054316"/>
</dbReference>
<dbReference type="GO" id="GO:0016788">
    <property type="term" value="F:hydrolase activity, acting on ester bonds"/>
    <property type="evidence" value="ECO:0007669"/>
    <property type="project" value="InterPro"/>
</dbReference>
<comment type="similarity">
    <text evidence="1">Belongs to the 'GDSL' lipolytic enzyme family.</text>
</comment>
<keyword evidence="2" id="KW-0325">Glycoprotein</keyword>
<evidence type="ECO:0000313" key="4">
    <source>
        <dbReference type="Proteomes" id="UP001058974"/>
    </source>
</evidence>
<reference evidence="3 4" key="1">
    <citation type="journal article" date="2022" name="Nat. Genet.">
        <title>Improved pea reference genome and pan-genome highlight genomic features and evolutionary characteristics.</title>
        <authorList>
            <person name="Yang T."/>
            <person name="Liu R."/>
            <person name="Luo Y."/>
            <person name="Hu S."/>
            <person name="Wang D."/>
            <person name="Wang C."/>
            <person name="Pandey M.K."/>
            <person name="Ge S."/>
            <person name="Xu Q."/>
            <person name="Li N."/>
            <person name="Li G."/>
            <person name="Huang Y."/>
            <person name="Saxena R.K."/>
            <person name="Ji Y."/>
            <person name="Li M."/>
            <person name="Yan X."/>
            <person name="He Y."/>
            <person name="Liu Y."/>
            <person name="Wang X."/>
            <person name="Xiang C."/>
            <person name="Varshney R.K."/>
            <person name="Ding H."/>
            <person name="Gao S."/>
            <person name="Zong X."/>
        </authorList>
    </citation>
    <scope>NUCLEOTIDE SEQUENCE [LARGE SCALE GENOMIC DNA]</scope>
    <source>
        <strain evidence="3 4">cv. Zhongwan 6</strain>
    </source>
</reference>
<keyword evidence="4" id="KW-1185">Reference proteome</keyword>
<dbReference type="PANTHER" id="PTHR22835">
    <property type="entry name" value="ZINC FINGER FYVE DOMAIN CONTAINING PROTEIN"/>
    <property type="match status" value="1"/>
</dbReference>
<dbReference type="InterPro" id="IPR036514">
    <property type="entry name" value="SGNH_hydro_sf"/>
</dbReference>
<dbReference type="Pfam" id="PF00657">
    <property type="entry name" value="Lipase_GDSL"/>
    <property type="match status" value="2"/>
</dbReference>
<evidence type="ECO:0000313" key="3">
    <source>
        <dbReference type="EMBL" id="KAI5408436.1"/>
    </source>
</evidence>
<gene>
    <name evidence="3" type="ORF">KIW84_054316</name>
</gene>
<protein>
    <submittedName>
        <fullName evidence="3">Uncharacterized protein</fullName>
    </submittedName>
</protein>